<dbReference type="NCBIfam" id="TIGR00277">
    <property type="entry name" value="HDIG"/>
    <property type="match status" value="1"/>
</dbReference>
<dbReference type="EMBL" id="CP002696">
    <property type="protein sequence ID" value="AEE16419.1"/>
    <property type="molecule type" value="Genomic_DNA"/>
</dbReference>
<evidence type="ECO:0000313" key="4">
    <source>
        <dbReference type="EMBL" id="AEE16419.1"/>
    </source>
</evidence>
<feature type="domain" description="HD" evidence="3">
    <location>
        <begin position="344"/>
        <end position="485"/>
    </location>
</feature>
<dbReference type="HOGENOM" id="CLU_015767_4_0_12"/>
<feature type="transmembrane region" description="Helical" evidence="2">
    <location>
        <begin position="190"/>
        <end position="222"/>
    </location>
</feature>
<dbReference type="KEGG" id="tbe:Trebr_0983"/>
<evidence type="ECO:0000259" key="3">
    <source>
        <dbReference type="PROSITE" id="PS51831"/>
    </source>
</evidence>
<organism evidence="4 5">
    <name type="scientific">Treponema brennaborense (strain DSM 12168 / CIP 105900 / DD5/3)</name>
    <dbReference type="NCBI Taxonomy" id="906968"/>
    <lineage>
        <taxon>Bacteria</taxon>
        <taxon>Pseudomonadati</taxon>
        <taxon>Spirochaetota</taxon>
        <taxon>Spirochaetia</taxon>
        <taxon>Spirochaetales</taxon>
        <taxon>Treponemataceae</taxon>
        <taxon>Treponema</taxon>
    </lineage>
</organism>
<feature type="transmembrane region" description="Helical" evidence="2">
    <location>
        <begin position="228"/>
        <end position="245"/>
    </location>
</feature>
<name>F4LJT9_TREBD</name>
<dbReference type="InterPro" id="IPR011621">
    <property type="entry name" value="Metal-dep_PHydrolase_7TM_intra"/>
</dbReference>
<feature type="transmembrane region" description="Helical" evidence="2">
    <location>
        <begin position="157"/>
        <end position="178"/>
    </location>
</feature>
<dbReference type="STRING" id="906968.Trebr_0983"/>
<keyword evidence="2" id="KW-1133">Transmembrane helix</keyword>
<feature type="transmembrane region" description="Helical" evidence="2">
    <location>
        <begin position="133"/>
        <end position="151"/>
    </location>
</feature>
<dbReference type="CDD" id="cd00077">
    <property type="entry name" value="HDc"/>
    <property type="match status" value="1"/>
</dbReference>
<evidence type="ECO:0000256" key="1">
    <source>
        <dbReference type="SAM" id="MobiDB-lite"/>
    </source>
</evidence>
<dbReference type="SMART" id="SM00471">
    <property type="entry name" value="HDc"/>
    <property type="match status" value="1"/>
</dbReference>
<feature type="transmembrane region" description="Helical" evidence="2">
    <location>
        <begin position="32"/>
        <end position="53"/>
    </location>
</feature>
<dbReference type="Pfam" id="PF01966">
    <property type="entry name" value="HD"/>
    <property type="match status" value="1"/>
</dbReference>
<proteinExistence type="predicted"/>
<dbReference type="OrthoDB" id="9806952at2"/>
<keyword evidence="5" id="KW-1185">Reference proteome</keyword>
<dbReference type="InterPro" id="IPR003607">
    <property type="entry name" value="HD/PDEase_dom"/>
</dbReference>
<dbReference type="PROSITE" id="PS51831">
    <property type="entry name" value="HD"/>
    <property type="match status" value="1"/>
</dbReference>
<feature type="transmembrane region" description="Helical" evidence="2">
    <location>
        <begin position="257"/>
        <end position="280"/>
    </location>
</feature>
<evidence type="ECO:0000256" key="2">
    <source>
        <dbReference type="SAM" id="Phobius"/>
    </source>
</evidence>
<reference evidence="5" key="1">
    <citation type="submission" date="2011-04" db="EMBL/GenBank/DDBJ databases">
        <title>The complete genome of Treponema brennaborense DSM 12168.</title>
        <authorList>
            <person name="Lucas S."/>
            <person name="Han J."/>
            <person name="Lapidus A."/>
            <person name="Bruce D."/>
            <person name="Goodwin L."/>
            <person name="Pitluck S."/>
            <person name="Peters L."/>
            <person name="Kyrpides N."/>
            <person name="Mavromatis K."/>
            <person name="Ivanova N."/>
            <person name="Mikhailova N."/>
            <person name="Pagani I."/>
            <person name="Teshima H."/>
            <person name="Detter J.C."/>
            <person name="Tapia R."/>
            <person name="Han C."/>
            <person name="Land M."/>
            <person name="Hauser L."/>
            <person name="Markowitz V."/>
            <person name="Cheng J.-F."/>
            <person name="Hugenholtz P."/>
            <person name="Woyke T."/>
            <person name="Wu D."/>
            <person name="Gronow S."/>
            <person name="Wellnitz S."/>
            <person name="Brambilla E."/>
            <person name="Klenk H.-P."/>
            <person name="Eisen J.A."/>
        </authorList>
    </citation>
    <scope>NUCLEOTIDE SEQUENCE [LARGE SCALE GENOMIC DNA]</scope>
    <source>
        <strain evidence="5">DSM 12168 / CIP 105900 / DD5/3</strain>
    </source>
</reference>
<dbReference type="SUPFAM" id="SSF109604">
    <property type="entry name" value="HD-domain/PDEase-like"/>
    <property type="match status" value="1"/>
</dbReference>
<dbReference type="PANTHER" id="PTHR36442">
    <property type="entry name" value="CYCLIC-DI-AMP PHOSPHODIESTERASE PGPH"/>
    <property type="match status" value="1"/>
</dbReference>
<dbReference type="Proteomes" id="UP000006546">
    <property type="component" value="Chromosome"/>
</dbReference>
<feature type="region of interest" description="Disordered" evidence="1">
    <location>
        <begin position="544"/>
        <end position="568"/>
    </location>
</feature>
<keyword evidence="4" id="KW-0675">Receptor</keyword>
<protein>
    <submittedName>
        <fullName evidence="4">7TM receptor with intracellular metal dependent phosphohydrolase</fullName>
    </submittedName>
</protein>
<dbReference type="AlphaFoldDB" id="F4LJT9"/>
<dbReference type="PANTHER" id="PTHR36442:SF1">
    <property type="entry name" value="CYCLIC-DI-AMP PHOSPHODIESTERASE PGPH"/>
    <property type="match status" value="1"/>
</dbReference>
<dbReference type="InterPro" id="IPR052722">
    <property type="entry name" value="PgpH_phosphodiesterase"/>
</dbReference>
<evidence type="ECO:0000313" key="5">
    <source>
        <dbReference type="Proteomes" id="UP000006546"/>
    </source>
</evidence>
<keyword evidence="2" id="KW-0812">Transmembrane</keyword>
<keyword evidence="2" id="KW-0472">Membrane</keyword>
<sequence>MKTNKPISPKTEKTNALTALLHSLGNYVSRNYLILVVFLLAFTAVVLIAFFAVASSGTVFSYAVSDFEAGQIADRTIIADKTLAPDAANPASIEKGEKVVRKGFPITEESLAKLQKMAEAPSYIDYRVFADKVLYLMLLSALWFLLFTPALTGVKASVKECVLLAIFFVSIYALAVFGRKLAPFSSAYNVPIVIPGVLFIILTAVLFGQLHAVFFSFIAALGVLNADAANLIPALFVLASCLASARIVRKIEKRIDLVFASLLIALLNLVFMVTFKIIFLDSFSNALFTLLMIALNGFISGILALGFLTPLESLLNTASVFRLMDLSDLNNPVMRKMLLTASGTYNHSMMVATLAESACREIGANSLLARVGAYYHDLGKVDQSEYFVENQTGGNKHDEINPRLSASVIKSHVKRGIEKAHQLRLPPEVIDIIAEHHGNGLISYFYNEAKKQDDTVTPEEFSYIGNPPSSRESAVVMLADTVEAACRTLEKPSVSRLEKFIHQLVMGKFEHHQLDKSELTFKDLAVIEDSFVQILAGYYHSRIEYPNQKDPDDDTPAKERGDDEKRSK</sequence>
<feature type="transmembrane region" description="Helical" evidence="2">
    <location>
        <begin position="286"/>
        <end position="308"/>
    </location>
</feature>
<dbReference type="Gene3D" id="1.10.3210.10">
    <property type="entry name" value="Hypothetical protein af1432"/>
    <property type="match status" value="1"/>
</dbReference>
<dbReference type="eggNOG" id="COG1480">
    <property type="taxonomic scope" value="Bacteria"/>
</dbReference>
<dbReference type="InterPro" id="IPR006675">
    <property type="entry name" value="HDIG_dom"/>
</dbReference>
<dbReference type="Pfam" id="PF07698">
    <property type="entry name" value="7TM-7TMR_HD"/>
    <property type="match status" value="1"/>
</dbReference>
<dbReference type="InterPro" id="IPR006674">
    <property type="entry name" value="HD_domain"/>
</dbReference>
<dbReference type="RefSeq" id="WP_013758138.1">
    <property type="nucleotide sequence ID" value="NC_015500.1"/>
</dbReference>
<accession>F4LJT9</accession>
<gene>
    <name evidence="4" type="ordered locus">Trebr_0983</name>
</gene>